<dbReference type="RefSeq" id="WP_272435889.1">
    <property type="nucleotide sequence ID" value="NZ_JAMQKB010000004.1"/>
</dbReference>
<dbReference type="PANTHER" id="PTHR14084:SF0">
    <property type="entry name" value="KYNURENINASE"/>
    <property type="match status" value="1"/>
</dbReference>
<dbReference type="GO" id="GO:0030429">
    <property type="term" value="F:kynureninase activity"/>
    <property type="evidence" value="ECO:0007669"/>
    <property type="project" value="UniProtKB-UniRule"/>
</dbReference>
<feature type="binding site" evidence="4">
    <location>
        <begin position="132"/>
        <end position="135"/>
    </location>
    <ligand>
        <name>pyridoxal 5'-phosphate</name>
        <dbReference type="ChEBI" id="CHEBI:597326"/>
    </ligand>
</feature>
<dbReference type="PANTHER" id="PTHR14084">
    <property type="entry name" value="KYNURENINASE"/>
    <property type="match status" value="1"/>
</dbReference>
<keyword evidence="8" id="KW-1185">Reference proteome</keyword>
<comment type="caution">
    <text evidence="7">The sequence shown here is derived from an EMBL/GenBank/DDBJ whole genome shotgun (WGS) entry which is preliminary data.</text>
</comment>
<evidence type="ECO:0000256" key="5">
    <source>
        <dbReference type="NCBIfam" id="TIGR01814"/>
    </source>
</evidence>
<dbReference type="GO" id="GO:0030170">
    <property type="term" value="F:pyridoxal phosphate binding"/>
    <property type="evidence" value="ECO:0007669"/>
    <property type="project" value="UniProtKB-UniRule"/>
</dbReference>
<keyword evidence="2 4" id="KW-0378">Hydrolase</keyword>
<evidence type="ECO:0000256" key="2">
    <source>
        <dbReference type="ARBA" id="ARBA00022801"/>
    </source>
</evidence>
<sequence>MNDQPTKYSREFAIQMDEEDELHAYRAEFYVKEGSIYFDGNSLGLLSKRAEKSMLLLLDSWKKYGIDGWIEGEYPWFYLSESLGGKMASLVGAAPEEVIVTGSTTSNLHQLISTFYEPKGMRTKILADNITFPSDIYALKSQIRLKCYDPDEHLVTVNSRDGHLLSEADIIESMTDDILVIVLSSILYRSGQILDMKLLTEEAHKRGIIIGFDLCHSIGSIPHQLSKWEVDFAFWCTYKHLNGGPGSVGALYVNKRHFGKEPGLAGWFSSRKDKQFDMEHDLTQANHAGAYQMGTPHVLSVAPLIGSLEIFDEIGIESIREKSLELTGYMLELINHELIEYEFVVRNPEEDSKRGGHIYLEHPEAARICKALKAKHIVPDFRTPNGIRLAPVALYNTFEEVWKTIQTLKTIMDEEEYKEFDNKRGVVA</sequence>
<dbReference type="GO" id="GO:0009435">
    <property type="term" value="P:NAD+ biosynthetic process"/>
    <property type="evidence" value="ECO:0007669"/>
    <property type="project" value="UniProtKB-UniRule"/>
</dbReference>
<evidence type="ECO:0000256" key="1">
    <source>
        <dbReference type="ARBA" id="ARBA00022642"/>
    </source>
</evidence>
<evidence type="ECO:0000313" key="8">
    <source>
        <dbReference type="Proteomes" id="UP001145050"/>
    </source>
</evidence>
<evidence type="ECO:0000256" key="3">
    <source>
        <dbReference type="ARBA" id="ARBA00022898"/>
    </source>
</evidence>
<dbReference type="Pfam" id="PF22580">
    <property type="entry name" value="KYNU_C"/>
    <property type="match status" value="1"/>
</dbReference>
<dbReference type="GO" id="GO:0019805">
    <property type="term" value="P:quinolinate biosynthetic process"/>
    <property type="evidence" value="ECO:0007669"/>
    <property type="project" value="UniProtKB-UniRule"/>
</dbReference>
<accession>A0A9X3WVH9</accession>
<comment type="catalytic activity">
    <reaction evidence="4 6">
        <text>L-kynurenine + H2O = anthranilate + L-alanine + H(+)</text>
        <dbReference type="Rhea" id="RHEA:16813"/>
        <dbReference type="ChEBI" id="CHEBI:15377"/>
        <dbReference type="ChEBI" id="CHEBI:15378"/>
        <dbReference type="ChEBI" id="CHEBI:16567"/>
        <dbReference type="ChEBI" id="CHEBI:57959"/>
        <dbReference type="ChEBI" id="CHEBI:57972"/>
        <dbReference type="EC" id="3.7.1.3"/>
    </reaction>
</comment>
<dbReference type="InterPro" id="IPR010111">
    <property type="entry name" value="Kynureninase"/>
</dbReference>
<comment type="pathway">
    <text evidence="4 6">Cofactor biosynthesis; NAD(+) biosynthesis; quinolinate from L-kynurenine: step 2/3.</text>
</comment>
<evidence type="ECO:0000256" key="4">
    <source>
        <dbReference type="HAMAP-Rule" id="MF_01970"/>
    </source>
</evidence>
<feature type="binding site" evidence="4">
    <location>
        <position position="105"/>
    </location>
    <ligand>
        <name>pyridoxal 5'-phosphate</name>
        <dbReference type="ChEBI" id="CHEBI:597326"/>
    </ligand>
</feature>
<feature type="binding site" evidence="4">
    <location>
        <position position="216"/>
    </location>
    <ligand>
        <name>pyridoxal 5'-phosphate</name>
        <dbReference type="ChEBI" id="CHEBI:597326"/>
    </ligand>
</feature>
<dbReference type="GO" id="GO:0005737">
    <property type="term" value="C:cytoplasm"/>
    <property type="evidence" value="ECO:0007669"/>
    <property type="project" value="UniProtKB-UniRule"/>
</dbReference>
<dbReference type="Gene3D" id="3.40.640.10">
    <property type="entry name" value="Type I PLP-dependent aspartate aminotransferase-like (Major domain)"/>
    <property type="match status" value="1"/>
</dbReference>
<name>A0A9X3WVH9_9BACI</name>
<keyword evidence="3 4" id="KW-0663">Pyridoxal phosphate</keyword>
<dbReference type="Proteomes" id="UP001145050">
    <property type="component" value="Unassembled WGS sequence"/>
</dbReference>
<comment type="catalytic activity">
    <reaction evidence="6">
        <text>3-hydroxy-L-kynurenine + H2O = 3-hydroxyanthranilate + L-alanine + H(+)</text>
        <dbReference type="Rhea" id="RHEA:25143"/>
        <dbReference type="ChEBI" id="CHEBI:15377"/>
        <dbReference type="ChEBI" id="CHEBI:15378"/>
        <dbReference type="ChEBI" id="CHEBI:36559"/>
        <dbReference type="ChEBI" id="CHEBI:57972"/>
        <dbReference type="ChEBI" id="CHEBI:58125"/>
        <dbReference type="EC" id="3.7.1.3"/>
    </reaction>
</comment>
<keyword evidence="1 4" id="KW-0662">Pyridine nucleotide biosynthesis</keyword>
<evidence type="ECO:0000313" key="7">
    <source>
        <dbReference type="EMBL" id="MDC3424084.1"/>
    </source>
</evidence>
<dbReference type="InterPro" id="IPR015422">
    <property type="entry name" value="PyrdxlP-dep_Trfase_small"/>
</dbReference>
<dbReference type="InterPro" id="IPR015424">
    <property type="entry name" value="PyrdxlP-dep_Trfase"/>
</dbReference>
<proteinExistence type="inferred from homology"/>
<evidence type="ECO:0000256" key="6">
    <source>
        <dbReference type="PIRNR" id="PIRNR038800"/>
    </source>
</evidence>
<dbReference type="AlphaFoldDB" id="A0A9X3WVH9"/>
<feature type="binding site" evidence="4">
    <location>
        <position position="213"/>
    </location>
    <ligand>
        <name>pyridoxal 5'-phosphate</name>
        <dbReference type="ChEBI" id="CHEBI:597326"/>
    </ligand>
</feature>
<dbReference type="GO" id="GO:0097053">
    <property type="term" value="P:L-kynurenine catabolic process"/>
    <property type="evidence" value="ECO:0007669"/>
    <property type="project" value="UniProtKB-UniRule"/>
</dbReference>
<dbReference type="EMBL" id="JAMQKB010000004">
    <property type="protein sequence ID" value="MDC3424084.1"/>
    <property type="molecule type" value="Genomic_DNA"/>
</dbReference>
<dbReference type="EC" id="3.7.1.3" evidence="4 5"/>
<dbReference type="SUPFAM" id="SSF53383">
    <property type="entry name" value="PLP-dependent transferases"/>
    <property type="match status" value="1"/>
</dbReference>
<comment type="function">
    <text evidence="4 6">Catalyzes the cleavage of L-kynurenine (L-Kyn) and L-3-hydroxykynurenine (L-3OHKyn) into anthranilic acid (AA) and 3-hydroxyanthranilic acid (3-OHAA), respectively.</text>
</comment>
<dbReference type="GO" id="GO:0019441">
    <property type="term" value="P:L-tryptophan catabolic process to kynurenine"/>
    <property type="evidence" value="ECO:0007669"/>
    <property type="project" value="TreeGrafter"/>
</dbReference>
<protein>
    <recommendedName>
        <fullName evidence="4 5">Kynureninase</fullName>
        <ecNumber evidence="4 5">3.7.1.3</ecNumber>
    </recommendedName>
    <alternativeName>
        <fullName evidence="4">L-kynurenine hydrolase</fullName>
    </alternativeName>
</protein>
<feature type="modified residue" description="N6-(pyridoxal phosphate)lysine" evidence="4">
    <location>
        <position position="239"/>
    </location>
</feature>
<dbReference type="HAMAP" id="MF_01970">
    <property type="entry name" value="Kynureninase"/>
    <property type="match status" value="1"/>
</dbReference>
<dbReference type="InterPro" id="IPR015421">
    <property type="entry name" value="PyrdxlP-dep_Trfase_major"/>
</dbReference>
<gene>
    <name evidence="4 7" type="primary">kynU</name>
    <name evidence="7" type="ORF">NC797_06130</name>
</gene>
<organism evidence="7 8">
    <name type="scientific">Terrihalobacillus insolitus</name>
    <dbReference type="NCBI Taxonomy" id="2950438"/>
    <lineage>
        <taxon>Bacteria</taxon>
        <taxon>Bacillati</taxon>
        <taxon>Bacillota</taxon>
        <taxon>Bacilli</taxon>
        <taxon>Bacillales</taxon>
        <taxon>Bacillaceae</taxon>
        <taxon>Terrihalobacillus</taxon>
    </lineage>
</organism>
<dbReference type="NCBIfam" id="TIGR01814">
    <property type="entry name" value="kynureninase"/>
    <property type="match status" value="1"/>
</dbReference>
<feature type="binding site" evidence="4">
    <location>
        <position position="104"/>
    </location>
    <ligand>
        <name>pyridoxal 5'-phosphate</name>
        <dbReference type="ChEBI" id="CHEBI:597326"/>
    </ligand>
</feature>
<dbReference type="GO" id="GO:0043420">
    <property type="term" value="P:anthranilate metabolic process"/>
    <property type="evidence" value="ECO:0007669"/>
    <property type="project" value="TreeGrafter"/>
</dbReference>
<comment type="pathway">
    <text evidence="4 6">Amino-acid degradation; L-kynurenine degradation; L-alanine and anthranilate from L-kynurenine: step 1/1.</text>
</comment>
<dbReference type="Gene3D" id="3.90.1150.10">
    <property type="entry name" value="Aspartate Aminotransferase, domain 1"/>
    <property type="match status" value="1"/>
</dbReference>
<feature type="binding site" evidence="4">
    <location>
        <position position="267"/>
    </location>
    <ligand>
        <name>pyridoxal 5'-phosphate</name>
        <dbReference type="ChEBI" id="CHEBI:597326"/>
    </ligand>
</feature>
<feature type="binding site" evidence="4">
    <location>
        <position position="238"/>
    </location>
    <ligand>
        <name>pyridoxal 5'-phosphate</name>
        <dbReference type="ChEBI" id="CHEBI:597326"/>
    </ligand>
</feature>
<comment type="subunit">
    <text evidence="4 6">Homodimer.</text>
</comment>
<reference evidence="7" key="1">
    <citation type="submission" date="2022-06" db="EMBL/GenBank/DDBJ databases">
        <title>Aquibacillus sp. a new bacterium isolated from soil saline samples.</title>
        <authorList>
            <person name="Galisteo C."/>
            <person name="De La Haba R."/>
            <person name="Sanchez-Porro C."/>
            <person name="Ventosa A."/>
        </authorList>
    </citation>
    <scope>NUCLEOTIDE SEQUENCE</scope>
    <source>
        <strain evidence="7">3ASR75-11</strain>
    </source>
</reference>
<comment type="caution">
    <text evidence="4">Lacks conserved residue(s) required for the propagation of feature annotation.</text>
</comment>
<feature type="binding site" evidence="4">
    <location>
        <position position="295"/>
    </location>
    <ligand>
        <name>pyridoxal 5'-phosphate</name>
        <dbReference type="ChEBI" id="CHEBI:597326"/>
    </ligand>
</feature>
<comment type="cofactor">
    <cofactor evidence="4 6">
        <name>pyridoxal 5'-phosphate</name>
        <dbReference type="ChEBI" id="CHEBI:597326"/>
    </cofactor>
</comment>
<dbReference type="PIRSF" id="PIRSF038800">
    <property type="entry name" value="KYNU"/>
    <property type="match status" value="1"/>
</dbReference>
<comment type="similarity">
    <text evidence="4 6">Belongs to the kynureninase family.</text>
</comment>